<dbReference type="PROSITE" id="PS00622">
    <property type="entry name" value="HTH_LUXR_1"/>
    <property type="match status" value="1"/>
</dbReference>
<dbReference type="InterPro" id="IPR001789">
    <property type="entry name" value="Sig_transdc_resp-reg_receiver"/>
</dbReference>
<evidence type="ECO:0000256" key="1">
    <source>
        <dbReference type="ARBA" id="ARBA00004496"/>
    </source>
</evidence>
<dbReference type="GO" id="GO:0000160">
    <property type="term" value="P:phosphorelay signal transduction system"/>
    <property type="evidence" value="ECO:0007669"/>
    <property type="project" value="InterPro"/>
</dbReference>
<protein>
    <recommendedName>
        <fullName evidence="12">DNA-binding response regulator</fullName>
    </recommendedName>
</protein>
<evidence type="ECO:0000256" key="7">
    <source>
        <dbReference type="PROSITE-ProRule" id="PRU00169"/>
    </source>
</evidence>
<dbReference type="GO" id="GO:0005737">
    <property type="term" value="C:cytoplasm"/>
    <property type="evidence" value="ECO:0007669"/>
    <property type="project" value="UniProtKB-SubCell"/>
</dbReference>
<gene>
    <name evidence="10" type="ORF">SC09_Contig19orf00134</name>
</gene>
<dbReference type="CDD" id="cd06170">
    <property type="entry name" value="LuxR_C_like"/>
    <property type="match status" value="1"/>
</dbReference>
<keyword evidence="2" id="KW-0963">Cytoplasm</keyword>
<evidence type="ECO:0000313" key="11">
    <source>
        <dbReference type="Proteomes" id="UP000032247"/>
    </source>
</evidence>
<comment type="caution">
    <text evidence="10">The sequence shown here is derived from an EMBL/GenBank/DDBJ whole genome shotgun (WGS) entry which is preliminary data.</text>
</comment>
<feature type="domain" description="HTH luxR-type" evidence="8">
    <location>
        <begin position="143"/>
        <end position="208"/>
    </location>
</feature>
<keyword evidence="5" id="KW-0238">DNA-binding</keyword>
<evidence type="ECO:0000313" key="10">
    <source>
        <dbReference type="EMBL" id="KIU11872.1"/>
    </source>
</evidence>
<keyword evidence="4" id="KW-0805">Transcription regulation</keyword>
<evidence type="ECO:0008006" key="12">
    <source>
        <dbReference type="Google" id="ProtNLM"/>
    </source>
</evidence>
<dbReference type="STRING" id="483913.AN935_04880"/>
<dbReference type="AlphaFoldDB" id="A0A0D1L0C5"/>
<reference evidence="10 11" key="1">
    <citation type="submission" date="2014-12" db="EMBL/GenBank/DDBJ databases">
        <title>Comparative genome analysis of Bacillus coagulans HM-08, Clostridium butyricum HM-68, Bacillus subtilis HM-66 and Bacillus licheniformis BL-09.</title>
        <authorList>
            <person name="Zhang H."/>
        </authorList>
    </citation>
    <scope>NUCLEOTIDE SEQUENCE [LARGE SCALE GENOMIC DNA]</scope>
    <source>
        <strain evidence="10 11">HM-66</strain>
    </source>
</reference>
<dbReference type="GO" id="GO:0003677">
    <property type="term" value="F:DNA binding"/>
    <property type="evidence" value="ECO:0007669"/>
    <property type="project" value="UniProtKB-KW"/>
</dbReference>
<dbReference type="PANTHER" id="PTHR43214:SF43">
    <property type="entry name" value="TWO-COMPONENT RESPONSE REGULATOR"/>
    <property type="match status" value="1"/>
</dbReference>
<dbReference type="PATRIC" id="fig|1423.173.peg.754"/>
<dbReference type="SMART" id="SM00448">
    <property type="entry name" value="REC"/>
    <property type="match status" value="1"/>
</dbReference>
<organism evidence="10 11">
    <name type="scientific">Bacillus subtilis</name>
    <dbReference type="NCBI Taxonomy" id="1423"/>
    <lineage>
        <taxon>Bacteria</taxon>
        <taxon>Bacillati</taxon>
        <taxon>Bacillota</taxon>
        <taxon>Bacilli</taxon>
        <taxon>Bacillales</taxon>
        <taxon>Bacillaceae</taxon>
        <taxon>Bacillus</taxon>
    </lineage>
</organism>
<evidence type="ECO:0000259" key="9">
    <source>
        <dbReference type="PROSITE" id="PS50110"/>
    </source>
</evidence>
<dbReference type="PROSITE" id="PS50043">
    <property type="entry name" value="HTH_LUXR_2"/>
    <property type="match status" value="1"/>
</dbReference>
<dbReference type="Gene3D" id="3.40.50.2300">
    <property type="match status" value="1"/>
</dbReference>
<dbReference type="InterPro" id="IPR011006">
    <property type="entry name" value="CheY-like_superfamily"/>
</dbReference>
<dbReference type="InterPro" id="IPR000792">
    <property type="entry name" value="Tscrpt_reg_LuxR_C"/>
</dbReference>
<dbReference type="PROSITE" id="PS50110">
    <property type="entry name" value="RESPONSE_REGULATORY"/>
    <property type="match status" value="1"/>
</dbReference>
<evidence type="ECO:0000256" key="4">
    <source>
        <dbReference type="ARBA" id="ARBA00023015"/>
    </source>
</evidence>
<dbReference type="CDD" id="cd17535">
    <property type="entry name" value="REC_NarL-like"/>
    <property type="match status" value="1"/>
</dbReference>
<keyword evidence="3 7" id="KW-0597">Phosphoprotein</keyword>
<evidence type="ECO:0000256" key="5">
    <source>
        <dbReference type="ARBA" id="ARBA00023125"/>
    </source>
</evidence>
<dbReference type="GO" id="GO:0006355">
    <property type="term" value="P:regulation of DNA-templated transcription"/>
    <property type="evidence" value="ECO:0007669"/>
    <property type="project" value="InterPro"/>
</dbReference>
<proteinExistence type="predicted"/>
<name>A0A0D1L0C5_BACIU</name>
<dbReference type="InterPro" id="IPR039420">
    <property type="entry name" value="WalR-like"/>
</dbReference>
<evidence type="ECO:0000256" key="2">
    <source>
        <dbReference type="ARBA" id="ARBA00022490"/>
    </source>
</evidence>
<accession>A0A0D1L0C5</accession>
<dbReference type="Proteomes" id="UP000032247">
    <property type="component" value="Unassembled WGS sequence"/>
</dbReference>
<sequence length="215" mass="24165">MKIVIADDHHVVRKGLRFFFATQDDIEVVGEAATGIEALRVIEETKPDLVLMDLSMPEMDGIQAIKKAIQQFPETNIIVLTSYSDQEYVIPALQAGAKAYQLKDTEPEELVKTLRQVHGGEYKLSTAIMPHVLTHMKNQHDSEKEKYYQLTRREKDVLTEIANGKSNKEIAAALFISEKTVKTHVSNLLAKLQVADRTQAALFAVKYNLNGEISK</sequence>
<dbReference type="SUPFAM" id="SSF46894">
    <property type="entry name" value="C-terminal effector domain of the bipartite response regulators"/>
    <property type="match status" value="1"/>
</dbReference>
<comment type="subcellular location">
    <subcellularLocation>
        <location evidence="1">Cytoplasm</location>
    </subcellularLocation>
</comment>
<dbReference type="PANTHER" id="PTHR43214">
    <property type="entry name" value="TWO-COMPONENT RESPONSE REGULATOR"/>
    <property type="match status" value="1"/>
</dbReference>
<evidence type="ECO:0000256" key="6">
    <source>
        <dbReference type="ARBA" id="ARBA00023163"/>
    </source>
</evidence>
<dbReference type="EMBL" id="JXBC01000002">
    <property type="protein sequence ID" value="KIU11872.1"/>
    <property type="molecule type" value="Genomic_DNA"/>
</dbReference>
<dbReference type="InterPro" id="IPR016032">
    <property type="entry name" value="Sig_transdc_resp-reg_C-effctor"/>
</dbReference>
<dbReference type="InterPro" id="IPR058245">
    <property type="entry name" value="NreC/VraR/RcsB-like_REC"/>
</dbReference>
<feature type="modified residue" description="4-aspartylphosphate" evidence="7">
    <location>
        <position position="53"/>
    </location>
</feature>
<keyword evidence="6" id="KW-0804">Transcription</keyword>
<dbReference type="Pfam" id="PF00072">
    <property type="entry name" value="Response_reg"/>
    <property type="match status" value="1"/>
</dbReference>
<dbReference type="PRINTS" id="PR00038">
    <property type="entry name" value="HTHLUXR"/>
</dbReference>
<dbReference type="SMART" id="SM00421">
    <property type="entry name" value="HTH_LUXR"/>
    <property type="match status" value="1"/>
</dbReference>
<evidence type="ECO:0000256" key="3">
    <source>
        <dbReference type="ARBA" id="ARBA00022553"/>
    </source>
</evidence>
<evidence type="ECO:0000259" key="8">
    <source>
        <dbReference type="PROSITE" id="PS50043"/>
    </source>
</evidence>
<dbReference type="Pfam" id="PF00196">
    <property type="entry name" value="GerE"/>
    <property type="match status" value="1"/>
</dbReference>
<feature type="domain" description="Response regulatory" evidence="9">
    <location>
        <begin position="2"/>
        <end position="118"/>
    </location>
</feature>
<dbReference type="SUPFAM" id="SSF52172">
    <property type="entry name" value="CheY-like"/>
    <property type="match status" value="1"/>
</dbReference>